<feature type="binding site" description="axial binding residue" evidence="13">
    <location>
        <position position="268"/>
    </location>
    <ligand>
        <name>heme</name>
        <dbReference type="ChEBI" id="CHEBI:30413"/>
    </ligand>
    <ligandPart>
        <name>Fe</name>
        <dbReference type="ChEBI" id="CHEBI:18248"/>
    </ligandPart>
</feature>
<accession>A0AAV2ZJM0</accession>
<evidence type="ECO:0000313" key="15">
    <source>
        <dbReference type="Proteomes" id="UP001181693"/>
    </source>
</evidence>
<keyword evidence="9" id="KW-0560">Oxidoreductase</keyword>
<evidence type="ECO:0000256" key="2">
    <source>
        <dbReference type="ARBA" id="ARBA00004174"/>
    </source>
</evidence>
<keyword evidence="11" id="KW-0503">Monooxygenase</keyword>
<keyword evidence="12" id="KW-0472">Membrane</keyword>
<evidence type="ECO:0000256" key="13">
    <source>
        <dbReference type="PIRSR" id="PIRSR602401-1"/>
    </source>
</evidence>
<dbReference type="GO" id="GO:0020037">
    <property type="term" value="F:heme binding"/>
    <property type="evidence" value="ECO:0007669"/>
    <property type="project" value="InterPro"/>
</dbReference>
<keyword evidence="10 13" id="KW-0408">Iron</keyword>
<comment type="similarity">
    <text evidence="4">Belongs to the cytochrome P450 family.</text>
</comment>
<evidence type="ECO:0000256" key="11">
    <source>
        <dbReference type="ARBA" id="ARBA00023033"/>
    </source>
</evidence>
<dbReference type="SUPFAM" id="SSF48264">
    <property type="entry name" value="Cytochrome P450"/>
    <property type="match status" value="1"/>
</dbReference>
<dbReference type="PANTHER" id="PTHR24300">
    <property type="entry name" value="CYTOCHROME P450 508A4-RELATED"/>
    <property type="match status" value="1"/>
</dbReference>
<dbReference type="GO" id="GO:0016712">
    <property type="term" value="F:oxidoreductase activity, acting on paired donors, with incorporation or reduction of molecular oxygen, reduced flavin or flavoprotein as one donor, and incorporation of one atom of oxygen"/>
    <property type="evidence" value="ECO:0007669"/>
    <property type="project" value="TreeGrafter"/>
</dbReference>
<dbReference type="PRINTS" id="PR00463">
    <property type="entry name" value="EP450I"/>
</dbReference>
<proteinExistence type="inferred from homology"/>
<dbReference type="PANTHER" id="PTHR24300:SF424">
    <property type="entry name" value="CYTOCHROME P450"/>
    <property type="match status" value="1"/>
</dbReference>
<organism evidence="14 15">
    <name type="scientific">Pyxicephalus adspersus</name>
    <name type="common">African bullfrog</name>
    <dbReference type="NCBI Taxonomy" id="30357"/>
    <lineage>
        <taxon>Eukaryota</taxon>
        <taxon>Metazoa</taxon>
        <taxon>Chordata</taxon>
        <taxon>Craniata</taxon>
        <taxon>Vertebrata</taxon>
        <taxon>Euteleostomi</taxon>
        <taxon>Amphibia</taxon>
        <taxon>Batrachia</taxon>
        <taxon>Anura</taxon>
        <taxon>Neobatrachia</taxon>
        <taxon>Ranoidea</taxon>
        <taxon>Pyxicephalidae</taxon>
        <taxon>Pyxicephalinae</taxon>
        <taxon>Pyxicephalus</taxon>
    </lineage>
</organism>
<evidence type="ECO:0000256" key="7">
    <source>
        <dbReference type="ARBA" id="ARBA00022824"/>
    </source>
</evidence>
<evidence type="ECO:0000313" key="14">
    <source>
        <dbReference type="EMBL" id="DBA13693.1"/>
    </source>
</evidence>
<dbReference type="FunFam" id="1.10.630.10:FF:000238">
    <property type="entry name" value="Cytochrome P450 2A6"/>
    <property type="match status" value="1"/>
</dbReference>
<dbReference type="GO" id="GO:0019373">
    <property type="term" value="P:epoxygenase P450 pathway"/>
    <property type="evidence" value="ECO:0007669"/>
    <property type="project" value="TreeGrafter"/>
</dbReference>
<comment type="caution">
    <text evidence="14">The sequence shown here is derived from an EMBL/GenBank/DDBJ whole genome shotgun (WGS) entry which is preliminary data.</text>
</comment>
<dbReference type="PRINTS" id="PR00385">
    <property type="entry name" value="P450"/>
</dbReference>
<evidence type="ECO:0000256" key="5">
    <source>
        <dbReference type="ARBA" id="ARBA00022617"/>
    </source>
</evidence>
<dbReference type="GO" id="GO:0006805">
    <property type="term" value="P:xenobiotic metabolic process"/>
    <property type="evidence" value="ECO:0007669"/>
    <property type="project" value="TreeGrafter"/>
</dbReference>
<dbReference type="Pfam" id="PF00067">
    <property type="entry name" value="p450"/>
    <property type="match status" value="1"/>
</dbReference>
<keyword evidence="8" id="KW-0492">Microsome</keyword>
<dbReference type="GO" id="GO:0005789">
    <property type="term" value="C:endoplasmic reticulum membrane"/>
    <property type="evidence" value="ECO:0007669"/>
    <property type="project" value="UniProtKB-SubCell"/>
</dbReference>
<dbReference type="InterPro" id="IPR036396">
    <property type="entry name" value="Cyt_P450_sf"/>
</dbReference>
<keyword evidence="6 13" id="KW-0479">Metal-binding</keyword>
<evidence type="ECO:0000256" key="6">
    <source>
        <dbReference type="ARBA" id="ARBA00022723"/>
    </source>
</evidence>
<dbReference type="EMBL" id="DYDO01000016">
    <property type="protein sequence ID" value="DBA13693.1"/>
    <property type="molecule type" value="Genomic_DNA"/>
</dbReference>
<evidence type="ECO:0000256" key="10">
    <source>
        <dbReference type="ARBA" id="ARBA00023004"/>
    </source>
</evidence>
<dbReference type="GO" id="GO:0005506">
    <property type="term" value="F:iron ion binding"/>
    <property type="evidence" value="ECO:0007669"/>
    <property type="project" value="InterPro"/>
</dbReference>
<comment type="subcellular location">
    <subcellularLocation>
        <location evidence="3">Endoplasmic reticulum membrane</location>
        <topology evidence="3">Peripheral membrane protein</topology>
    </subcellularLocation>
    <subcellularLocation>
        <location evidence="2">Microsome membrane</location>
        <topology evidence="2">Peripheral membrane protein</topology>
    </subcellularLocation>
</comment>
<dbReference type="Gene3D" id="1.10.630.10">
    <property type="entry name" value="Cytochrome P450"/>
    <property type="match status" value="1"/>
</dbReference>
<dbReference type="InterPro" id="IPR002401">
    <property type="entry name" value="Cyt_P450_E_grp-I"/>
</dbReference>
<reference evidence="14" key="1">
    <citation type="thesis" date="2020" institute="ProQuest LLC" country="789 East Eisenhower Parkway, Ann Arbor, MI, USA">
        <title>Comparative Genomics and Chromosome Evolution.</title>
        <authorList>
            <person name="Mudd A.B."/>
        </authorList>
    </citation>
    <scope>NUCLEOTIDE SEQUENCE</scope>
    <source>
        <strain evidence="14">1538</strain>
        <tissue evidence="14">Blood</tissue>
    </source>
</reference>
<dbReference type="Proteomes" id="UP001181693">
    <property type="component" value="Unassembled WGS sequence"/>
</dbReference>
<evidence type="ECO:0000256" key="12">
    <source>
        <dbReference type="ARBA" id="ARBA00023136"/>
    </source>
</evidence>
<evidence type="ECO:0000256" key="3">
    <source>
        <dbReference type="ARBA" id="ARBA00004406"/>
    </source>
</evidence>
<evidence type="ECO:0000256" key="4">
    <source>
        <dbReference type="ARBA" id="ARBA00010617"/>
    </source>
</evidence>
<comment type="cofactor">
    <cofactor evidence="1 13">
        <name>heme</name>
        <dbReference type="ChEBI" id="CHEBI:30413"/>
    </cofactor>
</comment>
<dbReference type="InterPro" id="IPR001128">
    <property type="entry name" value="Cyt_P450"/>
</dbReference>
<keyword evidence="7" id="KW-0256">Endoplasmic reticulum</keyword>
<dbReference type="GO" id="GO:0008392">
    <property type="term" value="F:arachidonate epoxygenase activity"/>
    <property type="evidence" value="ECO:0007669"/>
    <property type="project" value="TreeGrafter"/>
</dbReference>
<dbReference type="AlphaFoldDB" id="A0AAV2ZJM0"/>
<sequence length="310" mass="35817">MGECLGVYQRRNLPPGPTPLPLVGNVLQIRRGELVKSLMKLLDMLPEFMNYIPGPHHRIVKHLNKLKEFILERVTKNQETLDPNCPRDFIDCFILKQLKIYNHTYIHFPFRHQLTIYDNPNFDSCNMVRSVLNVFFAGTETVSTTLRYGFFLLMKYPEIQVIEEIDQVIGQNRIPNIEDRSKMPYTDAVIHEIQRFGDIIPLNVVHMVMKDVHFKGYTIPKVGNFCSMSRCVKFTTPNTFNPNHFLDSNGHFKKNEAFMPFSAGTEVCSYEVGKNLQCSRDKRHLINFGNIGESSQSGLDVFIYKFSLGS</sequence>
<gene>
    <name evidence="14" type="ORF">GDO54_018493</name>
</gene>
<evidence type="ECO:0000256" key="9">
    <source>
        <dbReference type="ARBA" id="ARBA00023002"/>
    </source>
</evidence>
<evidence type="ECO:0000256" key="8">
    <source>
        <dbReference type="ARBA" id="ARBA00022848"/>
    </source>
</evidence>
<keyword evidence="15" id="KW-1185">Reference proteome</keyword>
<protein>
    <submittedName>
        <fullName evidence="14">Uncharacterized protein</fullName>
    </submittedName>
</protein>
<name>A0AAV2ZJM0_PYXAD</name>
<keyword evidence="5 13" id="KW-0349">Heme</keyword>
<dbReference type="InterPro" id="IPR050182">
    <property type="entry name" value="Cytochrome_P450_fam2"/>
</dbReference>
<evidence type="ECO:0000256" key="1">
    <source>
        <dbReference type="ARBA" id="ARBA00001971"/>
    </source>
</evidence>